<dbReference type="PROSITE" id="PS51257">
    <property type="entry name" value="PROKAR_LIPOPROTEIN"/>
    <property type="match status" value="1"/>
</dbReference>
<sequence>MTSRKLHCKANFRAISAPNSSASSASSACILLVPPARHSPLSFLAKTATAPDFLFWKKQASKFIFIHPGGGGSHSVTPTSVGSVKLLTPSLIDRASNQESLSARALCKIESQENCCLSNLIRFLEFQIASIM</sequence>
<dbReference type="EMBL" id="JABWDY010013487">
    <property type="protein sequence ID" value="KAF5198252.1"/>
    <property type="molecule type" value="Genomic_DNA"/>
</dbReference>
<gene>
    <name evidence="1" type="ORF">FRX31_012161</name>
</gene>
<reference evidence="1 2" key="1">
    <citation type="submission" date="2020-06" db="EMBL/GenBank/DDBJ databases">
        <title>Transcriptomic and genomic resources for Thalictrum thalictroides and T. hernandezii: Facilitating candidate gene discovery in an emerging model plant lineage.</title>
        <authorList>
            <person name="Arias T."/>
            <person name="Riano-Pachon D.M."/>
            <person name="Di Stilio V.S."/>
        </authorList>
    </citation>
    <scope>NUCLEOTIDE SEQUENCE [LARGE SCALE GENOMIC DNA]</scope>
    <source>
        <strain evidence="2">cv. WT478/WT964</strain>
        <tissue evidence="1">Leaves</tissue>
    </source>
</reference>
<protein>
    <submittedName>
        <fullName evidence="1">Uncharacterized protein</fullName>
    </submittedName>
</protein>
<dbReference type="AlphaFoldDB" id="A0A7J6WQ48"/>
<comment type="caution">
    <text evidence="1">The sequence shown here is derived from an EMBL/GenBank/DDBJ whole genome shotgun (WGS) entry which is preliminary data.</text>
</comment>
<dbReference type="Proteomes" id="UP000554482">
    <property type="component" value="Unassembled WGS sequence"/>
</dbReference>
<evidence type="ECO:0000313" key="2">
    <source>
        <dbReference type="Proteomes" id="UP000554482"/>
    </source>
</evidence>
<accession>A0A7J6WQ48</accession>
<organism evidence="1 2">
    <name type="scientific">Thalictrum thalictroides</name>
    <name type="common">Rue-anemone</name>
    <name type="synonym">Anemone thalictroides</name>
    <dbReference type="NCBI Taxonomy" id="46969"/>
    <lineage>
        <taxon>Eukaryota</taxon>
        <taxon>Viridiplantae</taxon>
        <taxon>Streptophyta</taxon>
        <taxon>Embryophyta</taxon>
        <taxon>Tracheophyta</taxon>
        <taxon>Spermatophyta</taxon>
        <taxon>Magnoliopsida</taxon>
        <taxon>Ranunculales</taxon>
        <taxon>Ranunculaceae</taxon>
        <taxon>Thalictroideae</taxon>
        <taxon>Thalictrum</taxon>
    </lineage>
</organism>
<name>A0A7J6WQ48_THATH</name>
<proteinExistence type="predicted"/>
<keyword evidence="2" id="KW-1185">Reference proteome</keyword>
<evidence type="ECO:0000313" key="1">
    <source>
        <dbReference type="EMBL" id="KAF5198252.1"/>
    </source>
</evidence>